<gene>
    <name evidence="1" type="ORF">EJ903_21765</name>
</gene>
<evidence type="ECO:0000313" key="2">
    <source>
        <dbReference type="Proteomes" id="UP000277007"/>
    </source>
</evidence>
<dbReference type="RefSeq" id="WP_126619420.1">
    <property type="nucleotide sequence ID" value="NZ_JBHUCY010000074.1"/>
</dbReference>
<dbReference type="EMBL" id="RXMA01000028">
    <property type="protein sequence ID" value="RTR16042.1"/>
    <property type="molecule type" value="Genomic_DNA"/>
</dbReference>
<protein>
    <submittedName>
        <fullName evidence="1">DUF2442 domain-containing protein</fullName>
    </submittedName>
</protein>
<name>A0A431VC78_9PROT</name>
<organism evidence="1 2">
    <name type="scientific">Azospirillum griseum</name>
    <dbReference type="NCBI Taxonomy" id="2496639"/>
    <lineage>
        <taxon>Bacteria</taxon>
        <taxon>Pseudomonadati</taxon>
        <taxon>Pseudomonadota</taxon>
        <taxon>Alphaproteobacteria</taxon>
        <taxon>Rhodospirillales</taxon>
        <taxon>Azospirillaceae</taxon>
        <taxon>Azospirillum</taxon>
    </lineage>
</organism>
<dbReference type="Proteomes" id="UP000277007">
    <property type="component" value="Unassembled WGS sequence"/>
</dbReference>
<reference evidence="1 2" key="1">
    <citation type="submission" date="2018-12" db="EMBL/GenBank/DDBJ databases">
        <authorList>
            <person name="Yang Y."/>
        </authorList>
    </citation>
    <scope>NUCLEOTIDE SEQUENCE [LARGE SCALE GENOMIC DNA]</scope>
    <source>
        <strain evidence="1 2">L-25-5w-1</strain>
    </source>
</reference>
<accession>A0A431VC78</accession>
<dbReference type="Gene3D" id="3.30.2020.10">
    <property type="entry name" value="NE0471-like N-terminal domain"/>
    <property type="match status" value="1"/>
</dbReference>
<sequence>MLKDIIAVQPLDGHRLRLRFEDGAEGAVDVASMVDFTGVFAPLRDPDVFTAVRVDADLGTIVWPNGADLDPVVLYAAVTGAPLPTARGNAHAR</sequence>
<proteinExistence type="predicted"/>
<dbReference type="InterPro" id="IPR018841">
    <property type="entry name" value="DUF2442"/>
</dbReference>
<dbReference type="AlphaFoldDB" id="A0A431VC78"/>
<evidence type="ECO:0000313" key="1">
    <source>
        <dbReference type="EMBL" id="RTR16042.1"/>
    </source>
</evidence>
<comment type="caution">
    <text evidence="1">The sequence shown here is derived from an EMBL/GenBank/DDBJ whole genome shotgun (WGS) entry which is preliminary data.</text>
</comment>
<dbReference type="SUPFAM" id="SSF143880">
    <property type="entry name" value="NE0471 N-terminal domain-like"/>
    <property type="match status" value="1"/>
</dbReference>
<dbReference type="InterPro" id="IPR036782">
    <property type="entry name" value="NE0471-like_N"/>
</dbReference>
<dbReference type="OrthoDB" id="9802153at2"/>
<keyword evidence="2" id="KW-1185">Reference proteome</keyword>
<dbReference type="Pfam" id="PF10387">
    <property type="entry name" value="DUF2442"/>
    <property type="match status" value="1"/>
</dbReference>